<dbReference type="InterPro" id="IPR050309">
    <property type="entry name" value="Type-B_Carboxylest/Lipase"/>
</dbReference>
<proteinExistence type="predicted"/>
<feature type="compositionally biased region" description="Polar residues" evidence="1">
    <location>
        <begin position="1"/>
        <end position="14"/>
    </location>
</feature>
<organism evidence="3 4">
    <name type="scientific">Dentipellis fragilis</name>
    <dbReference type="NCBI Taxonomy" id="205917"/>
    <lineage>
        <taxon>Eukaryota</taxon>
        <taxon>Fungi</taxon>
        <taxon>Dikarya</taxon>
        <taxon>Basidiomycota</taxon>
        <taxon>Agaricomycotina</taxon>
        <taxon>Agaricomycetes</taxon>
        <taxon>Russulales</taxon>
        <taxon>Hericiaceae</taxon>
        <taxon>Dentipellis</taxon>
    </lineage>
</organism>
<accession>A0A4Y9Y242</accession>
<dbReference type="Pfam" id="PF00135">
    <property type="entry name" value="COesterase"/>
    <property type="match status" value="1"/>
</dbReference>
<dbReference type="InterPro" id="IPR002018">
    <property type="entry name" value="CarbesteraseB"/>
</dbReference>
<comment type="caution">
    <text evidence="3">The sequence shown here is derived from an EMBL/GenBank/DDBJ whole genome shotgun (WGS) entry which is preliminary data.</text>
</comment>
<dbReference type="OrthoDB" id="408631at2759"/>
<feature type="domain" description="Carboxylesterase type B" evidence="2">
    <location>
        <begin position="18"/>
        <end position="275"/>
    </location>
</feature>
<dbReference type="AlphaFoldDB" id="A0A4Y9Y242"/>
<keyword evidence="4" id="KW-1185">Reference proteome</keyword>
<name>A0A4Y9Y242_9AGAM</name>
<dbReference type="EMBL" id="SEOQ01000897">
    <property type="protein sequence ID" value="TFY55647.1"/>
    <property type="molecule type" value="Genomic_DNA"/>
</dbReference>
<protein>
    <recommendedName>
        <fullName evidence="2">Carboxylesterase type B domain-containing protein</fullName>
    </recommendedName>
</protein>
<dbReference type="Gene3D" id="3.40.50.1820">
    <property type="entry name" value="alpha/beta hydrolase"/>
    <property type="match status" value="1"/>
</dbReference>
<evidence type="ECO:0000256" key="1">
    <source>
        <dbReference type="SAM" id="MobiDB-lite"/>
    </source>
</evidence>
<evidence type="ECO:0000313" key="3">
    <source>
        <dbReference type="EMBL" id="TFY55647.1"/>
    </source>
</evidence>
<evidence type="ECO:0000259" key="2">
    <source>
        <dbReference type="Pfam" id="PF00135"/>
    </source>
</evidence>
<sequence length="303" mass="33293">MDSTTGPFKTSPVPSTYDKPNGSYTRLVDAVGCPQGSRSLSCLKQVPIAQLMNVSNTMYDAVLNKLLWAAAPAPGNMVNEISSKRIAQGNFLHIPIIAGSNLNDGSMFSTSLSGLNLTGAAQDQAFQQFVLAGLIDTSRVTPDVLNEITQLYPANDTIGAPYNTGDSLFDRGSAYYGENSYLAPRRRLFQAAAGKQDLWAYYFTEFLPGESKRLGVRHGSELKLLLGPTPSDTEADFTNTFFDFWLNFVTDLKPGPAWPKWTAQSKQVLQLKRDNITVIPDDFGNLNRTNYLNSAKVLEETIR</sequence>
<dbReference type="Proteomes" id="UP000298327">
    <property type="component" value="Unassembled WGS sequence"/>
</dbReference>
<feature type="region of interest" description="Disordered" evidence="1">
    <location>
        <begin position="1"/>
        <end position="20"/>
    </location>
</feature>
<reference evidence="3 4" key="1">
    <citation type="submission" date="2019-02" db="EMBL/GenBank/DDBJ databases">
        <title>Genome sequencing of the rare red list fungi Dentipellis fragilis.</title>
        <authorList>
            <person name="Buettner E."/>
            <person name="Kellner H."/>
        </authorList>
    </citation>
    <scope>NUCLEOTIDE SEQUENCE [LARGE SCALE GENOMIC DNA]</scope>
    <source>
        <strain evidence="3 4">DSM 105465</strain>
    </source>
</reference>
<dbReference type="SUPFAM" id="SSF53474">
    <property type="entry name" value="alpha/beta-Hydrolases"/>
    <property type="match status" value="1"/>
</dbReference>
<evidence type="ECO:0000313" key="4">
    <source>
        <dbReference type="Proteomes" id="UP000298327"/>
    </source>
</evidence>
<dbReference type="PANTHER" id="PTHR11559">
    <property type="entry name" value="CARBOXYLESTERASE"/>
    <property type="match status" value="1"/>
</dbReference>
<gene>
    <name evidence="3" type="ORF">EVG20_g9245</name>
</gene>
<dbReference type="InterPro" id="IPR029058">
    <property type="entry name" value="AB_hydrolase_fold"/>
</dbReference>